<reference evidence="2 3" key="1">
    <citation type="journal article" date="2016" name="Sci. Rep.">
        <title>The Dendrobium catenatum Lindl. genome sequence provides insights into polysaccharide synthase, floral development and adaptive evolution.</title>
        <authorList>
            <person name="Zhang G.Q."/>
            <person name="Xu Q."/>
            <person name="Bian C."/>
            <person name="Tsai W.C."/>
            <person name="Yeh C.M."/>
            <person name="Liu K.W."/>
            <person name="Yoshida K."/>
            <person name="Zhang L.S."/>
            <person name="Chang S.B."/>
            <person name="Chen F."/>
            <person name="Shi Y."/>
            <person name="Su Y.Y."/>
            <person name="Zhang Y.Q."/>
            <person name="Chen L.J."/>
            <person name="Yin Y."/>
            <person name="Lin M."/>
            <person name="Huang H."/>
            <person name="Deng H."/>
            <person name="Wang Z.W."/>
            <person name="Zhu S.L."/>
            <person name="Zhao X."/>
            <person name="Deng C."/>
            <person name="Niu S.C."/>
            <person name="Huang J."/>
            <person name="Wang M."/>
            <person name="Liu G.H."/>
            <person name="Yang H.J."/>
            <person name="Xiao X.J."/>
            <person name="Hsiao Y.Y."/>
            <person name="Wu W.L."/>
            <person name="Chen Y.Y."/>
            <person name="Mitsuda N."/>
            <person name="Ohme-Takagi M."/>
            <person name="Luo Y.B."/>
            <person name="Van de Peer Y."/>
            <person name="Liu Z.J."/>
        </authorList>
    </citation>
    <scope>NUCLEOTIDE SEQUENCE [LARGE SCALE GENOMIC DNA]</scope>
    <source>
        <tissue evidence="2">The whole plant</tissue>
    </source>
</reference>
<dbReference type="InterPro" id="IPR043502">
    <property type="entry name" value="DNA/RNA_pol_sf"/>
</dbReference>
<dbReference type="GO" id="GO:0015074">
    <property type="term" value="P:DNA integration"/>
    <property type="evidence" value="ECO:0007669"/>
    <property type="project" value="InterPro"/>
</dbReference>
<evidence type="ECO:0000313" key="3">
    <source>
        <dbReference type="Proteomes" id="UP000233837"/>
    </source>
</evidence>
<dbReference type="InterPro" id="IPR001584">
    <property type="entry name" value="Integrase_cat-core"/>
</dbReference>
<dbReference type="CDD" id="cd09272">
    <property type="entry name" value="RNase_HI_RT_Ty1"/>
    <property type="match status" value="1"/>
</dbReference>
<dbReference type="PANTHER" id="PTHR11439:SF467">
    <property type="entry name" value="INTEGRASE CATALYTIC DOMAIN-CONTAINING PROTEIN"/>
    <property type="match status" value="1"/>
</dbReference>
<evidence type="ECO:0000313" key="2">
    <source>
        <dbReference type="EMBL" id="PKU63432.1"/>
    </source>
</evidence>
<organism evidence="2 3">
    <name type="scientific">Dendrobium catenatum</name>
    <dbReference type="NCBI Taxonomy" id="906689"/>
    <lineage>
        <taxon>Eukaryota</taxon>
        <taxon>Viridiplantae</taxon>
        <taxon>Streptophyta</taxon>
        <taxon>Embryophyta</taxon>
        <taxon>Tracheophyta</taxon>
        <taxon>Spermatophyta</taxon>
        <taxon>Magnoliopsida</taxon>
        <taxon>Liliopsida</taxon>
        <taxon>Asparagales</taxon>
        <taxon>Orchidaceae</taxon>
        <taxon>Epidendroideae</taxon>
        <taxon>Malaxideae</taxon>
        <taxon>Dendrobiinae</taxon>
        <taxon>Dendrobium</taxon>
    </lineage>
</organism>
<dbReference type="SUPFAM" id="SSF56672">
    <property type="entry name" value="DNA/RNA polymerases"/>
    <property type="match status" value="1"/>
</dbReference>
<dbReference type="InterPro" id="IPR036397">
    <property type="entry name" value="RNaseH_sf"/>
</dbReference>
<dbReference type="Gene3D" id="3.30.420.10">
    <property type="entry name" value="Ribonuclease H-like superfamily/Ribonuclease H"/>
    <property type="match status" value="1"/>
</dbReference>
<sequence length="507" mass="57632">MHSKHETFSKFQAFCSLIRTQFSTTPKTFRSDGGGEFISSAFQTFLQTNGILHQRSCPHTPEQNGLAERKHRHLLDLTRTLRYNQTYGENYTETFSPVAKMPTIRLLLTLAIHRKWPIQQLDVSNAFLHGDLPDDIYMRQPPGFIDKNHPNHVCKLNKSLYGLKQAPRQWFQKLTSFLQTRGFRFSRSDPSLLIFNKHNSHIFLLIYVDDILLTGNNPTAIRSLLQDLQSNFALKQLGNISLFLGIQVLHTDTGLFLTQEHYAAKLLKENGFEDCKASPTPLAPNKVHNSNTSKPFADPSQYRRLAGALQYLSITRPDIAFATNRICQQMHHPTDQDYQDLKRILRYIKGTISYGLPLLPGDLTLRTFTDADWASDHADRKSISGFCTFLGPNLISWTVKKQVTVAKSSTEAEYRALSAATSDAIWLRRLASELLLPQASPTVIHCDNVSAIALAKNPIFHARTKHIEIDYQFIRHHLNAGDISLQHISSEQQVADILTKPFSIPRF</sequence>
<name>A0A2I0VJ33_9ASPA</name>
<dbReference type="Proteomes" id="UP000233837">
    <property type="component" value="Unassembled WGS sequence"/>
</dbReference>
<proteinExistence type="predicted"/>
<protein>
    <submittedName>
        <fullName evidence="2">Retrovirus-related Pol polyprotein from transposon TNT 1-94</fullName>
    </submittedName>
</protein>
<dbReference type="PROSITE" id="PS50994">
    <property type="entry name" value="INTEGRASE"/>
    <property type="match status" value="1"/>
</dbReference>
<dbReference type="GO" id="GO:0003676">
    <property type="term" value="F:nucleic acid binding"/>
    <property type="evidence" value="ECO:0007669"/>
    <property type="project" value="InterPro"/>
</dbReference>
<accession>A0A2I0VJ33</accession>
<dbReference type="EMBL" id="KZ503497">
    <property type="protein sequence ID" value="PKU63432.1"/>
    <property type="molecule type" value="Genomic_DNA"/>
</dbReference>
<evidence type="ECO:0000259" key="1">
    <source>
        <dbReference type="PROSITE" id="PS50994"/>
    </source>
</evidence>
<reference evidence="2 3" key="2">
    <citation type="journal article" date="2017" name="Nature">
        <title>The Apostasia genome and the evolution of orchids.</title>
        <authorList>
            <person name="Zhang G.Q."/>
            <person name="Liu K.W."/>
            <person name="Li Z."/>
            <person name="Lohaus R."/>
            <person name="Hsiao Y.Y."/>
            <person name="Niu S.C."/>
            <person name="Wang J.Y."/>
            <person name="Lin Y.C."/>
            <person name="Xu Q."/>
            <person name="Chen L.J."/>
            <person name="Yoshida K."/>
            <person name="Fujiwara S."/>
            <person name="Wang Z.W."/>
            <person name="Zhang Y.Q."/>
            <person name="Mitsuda N."/>
            <person name="Wang M."/>
            <person name="Liu G.H."/>
            <person name="Pecoraro L."/>
            <person name="Huang H.X."/>
            <person name="Xiao X.J."/>
            <person name="Lin M."/>
            <person name="Wu X.Y."/>
            <person name="Wu W.L."/>
            <person name="Chen Y.Y."/>
            <person name="Chang S.B."/>
            <person name="Sakamoto S."/>
            <person name="Ohme-Takagi M."/>
            <person name="Yagi M."/>
            <person name="Zeng S.J."/>
            <person name="Shen C.Y."/>
            <person name="Yeh C.M."/>
            <person name="Luo Y.B."/>
            <person name="Tsai W.C."/>
            <person name="Van de Peer Y."/>
            <person name="Liu Z.J."/>
        </authorList>
    </citation>
    <scope>NUCLEOTIDE SEQUENCE [LARGE SCALE GENOMIC DNA]</scope>
    <source>
        <tissue evidence="2">The whole plant</tissue>
    </source>
</reference>
<feature type="domain" description="Integrase catalytic" evidence="1">
    <location>
        <begin position="1"/>
        <end position="125"/>
    </location>
</feature>
<keyword evidence="3" id="KW-1185">Reference proteome</keyword>
<dbReference type="InterPro" id="IPR013103">
    <property type="entry name" value="RVT_2"/>
</dbReference>
<gene>
    <name evidence="2" type="ORF">MA16_Dca010042</name>
</gene>
<dbReference type="AlphaFoldDB" id="A0A2I0VJ33"/>
<dbReference type="PANTHER" id="PTHR11439">
    <property type="entry name" value="GAG-POL-RELATED RETROTRANSPOSON"/>
    <property type="match status" value="1"/>
</dbReference>
<dbReference type="Pfam" id="PF07727">
    <property type="entry name" value="RVT_2"/>
    <property type="match status" value="1"/>
</dbReference>